<keyword evidence="2" id="KW-1185">Reference proteome</keyword>
<gene>
    <name evidence="1" type="ORF">FWK35_00016290</name>
</gene>
<proteinExistence type="predicted"/>
<protein>
    <submittedName>
        <fullName evidence="1">Uncharacterized protein</fullName>
    </submittedName>
</protein>
<evidence type="ECO:0000313" key="1">
    <source>
        <dbReference type="EMBL" id="KAF0739493.1"/>
    </source>
</evidence>
<comment type="caution">
    <text evidence="1">The sequence shown here is derived from an EMBL/GenBank/DDBJ whole genome shotgun (WGS) entry which is preliminary data.</text>
</comment>
<accession>A0A6G0XGW5</accession>
<dbReference type="Proteomes" id="UP000478052">
    <property type="component" value="Unassembled WGS sequence"/>
</dbReference>
<reference evidence="1 2" key="1">
    <citation type="submission" date="2019-08" db="EMBL/GenBank/DDBJ databases">
        <title>Whole genome of Aphis craccivora.</title>
        <authorList>
            <person name="Voronova N.V."/>
            <person name="Shulinski R.S."/>
            <person name="Bandarenka Y.V."/>
            <person name="Zhorov D.G."/>
            <person name="Warner D."/>
        </authorList>
    </citation>
    <scope>NUCLEOTIDE SEQUENCE [LARGE SCALE GENOMIC DNA]</scope>
    <source>
        <strain evidence="1">180601</strain>
        <tissue evidence="1">Whole Body</tissue>
    </source>
</reference>
<dbReference type="AlphaFoldDB" id="A0A6G0XGW5"/>
<name>A0A6G0XGW5_APHCR</name>
<feature type="non-terminal residue" evidence="1">
    <location>
        <position position="152"/>
    </location>
</feature>
<evidence type="ECO:0000313" key="2">
    <source>
        <dbReference type="Proteomes" id="UP000478052"/>
    </source>
</evidence>
<dbReference type="OrthoDB" id="5791190at2759"/>
<organism evidence="1 2">
    <name type="scientific">Aphis craccivora</name>
    <name type="common">Cowpea aphid</name>
    <dbReference type="NCBI Taxonomy" id="307492"/>
    <lineage>
        <taxon>Eukaryota</taxon>
        <taxon>Metazoa</taxon>
        <taxon>Ecdysozoa</taxon>
        <taxon>Arthropoda</taxon>
        <taxon>Hexapoda</taxon>
        <taxon>Insecta</taxon>
        <taxon>Pterygota</taxon>
        <taxon>Neoptera</taxon>
        <taxon>Paraneoptera</taxon>
        <taxon>Hemiptera</taxon>
        <taxon>Sternorrhyncha</taxon>
        <taxon>Aphidomorpha</taxon>
        <taxon>Aphidoidea</taxon>
        <taxon>Aphididae</taxon>
        <taxon>Aphidini</taxon>
        <taxon>Aphis</taxon>
        <taxon>Aphis</taxon>
    </lineage>
</organism>
<sequence>MFKKYECLLKIRVPAVINRRVNQWIRKVTSFVGVNMVGSKFLKQIHISNKFTRMAYSLLSDGKFPSTTIVHYFGSTDICPSIQLYRKQVTIVDAHPDQEPVMAPRNYKQCANTIAMERQRFMLSSDDIFGLYLLHEEVPNFIQNMQLIPNFA</sequence>
<dbReference type="EMBL" id="VUJU01007853">
    <property type="protein sequence ID" value="KAF0739493.1"/>
    <property type="molecule type" value="Genomic_DNA"/>
</dbReference>